<reference evidence="1 2" key="1">
    <citation type="submission" date="2018-05" db="EMBL/GenBank/DDBJ databases">
        <title>Leucothrix arctica sp. nov., isolated from Arctic seawater.</title>
        <authorList>
            <person name="Choi A."/>
            <person name="Baek K."/>
        </authorList>
    </citation>
    <scope>NUCLEOTIDE SEQUENCE [LARGE SCALE GENOMIC DNA]</scope>
    <source>
        <strain evidence="1 2">JCM 18388</strain>
    </source>
</reference>
<comment type="caution">
    <text evidence="1">The sequence shown here is derived from an EMBL/GenBank/DDBJ whole genome shotgun (WGS) entry which is preliminary data.</text>
</comment>
<evidence type="ECO:0000313" key="2">
    <source>
        <dbReference type="Proteomes" id="UP000245539"/>
    </source>
</evidence>
<sequence>MRYVGVAYQQFLIAINTDQDCLNQARSVFEQHFYILVSQHRKILDSLSIPNPEFLEDSVLLQTKIVNFTKQFECFYVDVFEQFKAQHSGLIDKDSKMAFKCWLQMFDTEYLAYIRQDSVCREYADILLATTQLAQQLQSSDKAG</sequence>
<proteinExistence type="predicted"/>
<accession>A0A317C6T5</accession>
<keyword evidence="2" id="KW-1185">Reference proteome</keyword>
<dbReference type="Proteomes" id="UP000245539">
    <property type="component" value="Unassembled WGS sequence"/>
</dbReference>
<evidence type="ECO:0000313" key="1">
    <source>
        <dbReference type="EMBL" id="PWQ94346.1"/>
    </source>
</evidence>
<gene>
    <name evidence="1" type="ORF">DKW60_17065</name>
</gene>
<name>A0A317C6T5_9GAMM</name>
<organism evidence="1 2">
    <name type="scientific">Leucothrix pacifica</name>
    <dbReference type="NCBI Taxonomy" id="1247513"/>
    <lineage>
        <taxon>Bacteria</taxon>
        <taxon>Pseudomonadati</taxon>
        <taxon>Pseudomonadota</taxon>
        <taxon>Gammaproteobacteria</taxon>
        <taxon>Thiotrichales</taxon>
        <taxon>Thiotrichaceae</taxon>
        <taxon>Leucothrix</taxon>
    </lineage>
</organism>
<dbReference type="EMBL" id="QGKM01000056">
    <property type="protein sequence ID" value="PWQ94346.1"/>
    <property type="molecule type" value="Genomic_DNA"/>
</dbReference>
<protein>
    <submittedName>
        <fullName evidence="1">Uncharacterized protein</fullName>
    </submittedName>
</protein>
<dbReference type="AlphaFoldDB" id="A0A317C6T5"/>